<keyword evidence="9" id="KW-1185">Reference proteome</keyword>
<dbReference type="PROSITE" id="PS00134">
    <property type="entry name" value="TRYPSIN_HIS"/>
    <property type="match status" value="1"/>
</dbReference>
<comment type="caution">
    <text evidence="8">The sequence shown here is derived from an EMBL/GenBank/DDBJ whole genome shotgun (WGS) entry which is preliminary data.</text>
</comment>
<dbReference type="Pfam" id="PF00089">
    <property type="entry name" value="Trypsin"/>
    <property type="match status" value="1"/>
</dbReference>
<evidence type="ECO:0000256" key="5">
    <source>
        <dbReference type="RuleBase" id="RU363034"/>
    </source>
</evidence>
<keyword evidence="4" id="KW-0325">Glycoprotein</keyword>
<dbReference type="InterPro" id="IPR050430">
    <property type="entry name" value="Peptidase_S1"/>
</dbReference>
<dbReference type="PANTHER" id="PTHR24276:SF98">
    <property type="entry name" value="FI18310P1-RELATED"/>
    <property type="match status" value="1"/>
</dbReference>
<dbReference type="InterPro" id="IPR001314">
    <property type="entry name" value="Peptidase_S1A"/>
</dbReference>
<evidence type="ECO:0000256" key="2">
    <source>
        <dbReference type="ARBA" id="ARBA00023026"/>
    </source>
</evidence>
<keyword evidence="6" id="KW-0732">Signal</keyword>
<dbReference type="AlphaFoldDB" id="A0A9N8EJZ9"/>
<dbReference type="InterPro" id="IPR043504">
    <property type="entry name" value="Peptidase_S1_PA_chymotrypsin"/>
</dbReference>
<accession>A0A9N8EJZ9</accession>
<evidence type="ECO:0000256" key="4">
    <source>
        <dbReference type="ARBA" id="ARBA00023180"/>
    </source>
</evidence>
<keyword evidence="3" id="KW-1015">Disulfide bond</keyword>
<evidence type="ECO:0000256" key="3">
    <source>
        <dbReference type="ARBA" id="ARBA00023157"/>
    </source>
</evidence>
<name>A0A9N8EJZ9_9STRA</name>
<dbReference type="CDD" id="cd00190">
    <property type="entry name" value="Tryp_SPc"/>
    <property type="match status" value="1"/>
</dbReference>
<keyword evidence="5" id="KW-0645">Protease</keyword>
<dbReference type="InterPro" id="IPR018114">
    <property type="entry name" value="TRYPSIN_HIS"/>
</dbReference>
<evidence type="ECO:0000256" key="1">
    <source>
        <dbReference type="ARBA" id="ARBA00007664"/>
    </source>
</evidence>
<keyword evidence="2" id="KW-0843">Virulence</keyword>
<dbReference type="FunFam" id="2.40.10.10:FF:000068">
    <property type="entry name" value="transmembrane protease serine 2"/>
    <property type="match status" value="1"/>
</dbReference>
<keyword evidence="5" id="KW-0720">Serine protease</keyword>
<dbReference type="Gene3D" id="2.40.10.10">
    <property type="entry name" value="Trypsin-like serine proteases"/>
    <property type="match status" value="1"/>
</dbReference>
<dbReference type="OrthoDB" id="8440449at2759"/>
<dbReference type="PRINTS" id="PR00722">
    <property type="entry name" value="CHYMOTRYPSIN"/>
</dbReference>
<comment type="similarity">
    <text evidence="1">Belongs to the peptidase S1 family.</text>
</comment>
<feature type="signal peptide" evidence="6">
    <location>
        <begin position="1"/>
        <end position="18"/>
    </location>
</feature>
<keyword evidence="5" id="KW-0378">Hydrolase</keyword>
<evidence type="ECO:0000313" key="9">
    <source>
        <dbReference type="Proteomes" id="UP001153069"/>
    </source>
</evidence>
<proteinExistence type="inferred from homology"/>
<feature type="domain" description="Peptidase S1" evidence="7">
    <location>
        <begin position="40"/>
        <end position="258"/>
    </location>
</feature>
<evidence type="ECO:0000256" key="6">
    <source>
        <dbReference type="SAM" id="SignalP"/>
    </source>
</evidence>
<dbReference type="InterPro" id="IPR009003">
    <property type="entry name" value="Peptidase_S1_PA"/>
</dbReference>
<protein>
    <submittedName>
        <fullName evidence="8">Coagulation factor IX</fullName>
    </submittedName>
</protein>
<dbReference type="GO" id="GO:0006508">
    <property type="term" value="P:proteolysis"/>
    <property type="evidence" value="ECO:0007669"/>
    <property type="project" value="UniProtKB-KW"/>
</dbReference>
<evidence type="ECO:0000259" key="7">
    <source>
        <dbReference type="PROSITE" id="PS50240"/>
    </source>
</evidence>
<feature type="chain" id="PRO_5040109823" evidence="6">
    <location>
        <begin position="19"/>
        <end position="299"/>
    </location>
</feature>
<organism evidence="8 9">
    <name type="scientific">Seminavis robusta</name>
    <dbReference type="NCBI Taxonomy" id="568900"/>
    <lineage>
        <taxon>Eukaryota</taxon>
        <taxon>Sar</taxon>
        <taxon>Stramenopiles</taxon>
        <taxon>Ochrophyta</taxon>
        <taxon>Bacillariophyta</taxon>
        <taxon>Bacillariophyceae</taxon>
        <taxon>Bacillariophycidae</taxon>
        <taxon>Naviculales</taxon>
        <taxon>Naviculaceae</taxon>
        <taxon>Seminavis</taxon>
    </lineage>
</organism>
<dbReference type="Proteomes" id="UP001153069">
    <property type="component" value="Unassembled WGS sequence"/>
</dbReference>
<dbReference type="InterPro" id="IPR001254">
    <property type="entry name" value="Trypsin_dom"/>
</dbReference>
<sequence length="299" mass="31737">MWSGRILFLLYCFPFALTEEHNHVHTFLRGLIPENEVQGIVGGSTANIANSPWFVRFGNSQCGGSLISEDRVLTAAHCVTCEAGGPPSTVRVMASTETDGITVNVQGALTHPNYDASKSLNDLAILKLASPVTGVSFVTLNSNPTYPSTKAQQLTVVGMGATITDGDQNNVLKTLQTEFVGDFSCGLQWGFFTSENEHLCTEIAGGGACSGDSGGPLFDSSGVQVGVASFVASKCASNKPDVFTQVSTYYSWIQGQLTDNSLDNLECPTRGCCQLAYLYIRSKIRSGMASLFSALLGAE</sequence>
<reference evidence="8" key="1">
    <citation type="submission" date="2020-06" db="EMBL/GenBank/DDBJ databases">
        <authorList>
            <consortium name="Plant Systems Biology data submission"/>
        </authorList>
    </citation>
    <scope>NUCLEOTIDE SEQUENCE</scope>
    <source>
        <strain evidence="8">D6</strain>
    </source>
</reference>
<dbReference type="InterPro" id="IPR033116">
    <property type="entry name" value="TRYPSIN_SER"/>
</dbReference>
<dbReference type="EMBL" id="CAICTM010001269">
    <property type="protein sequence ID" value="CAB9522138.1"/>
    <property type="molecule type" value="Genomic_DNA"/>
</dbReference>
<dbReference type="GO" id="GO:0004252">
    <property type="term" value="F:serine-type endopeptidase activity"/>
    <property type="evidence" value="ECO:0007669"/>
    <property type="project" value="InterPro"/>
</dbReference>
<dbReference type="SUPFAM" id="SSF50494">
    <property type="entry name" value="Trypsin-like serine proteases"/>
    <property type="match status" value="1"/>
</dbReference>
<dbReference type="PANTHER" id="PTHR24276">
    <property type="entry name" value="POLYSERASE-RELATED"/>
    <property type="match status" value="1"/>
</dbReference>
<dbReference type="SMART" id="SM00020">
    <property type="entry name" value="Tryp_SPc"/>
    <property type="match status" value="1"/>
</dbReference>
<dbReference type="PROSITE" id="PS50240">
    <property type="entry name" value="TRYPSIN_DOM"/>
    <property type="match status" value="1"/>
</dbReference>
<dbReference type="PROSITE" id="PS00135">
    <property type="entry name" value="TRYPSIN_SER"/>
    <property type="match status" value="1"/>
</dbReference>
<gene>
    <name evidence="8" type="ORF">SEMRO_1271_G258080.1</name>
</gene>
<evidence type="ECO:0000313" key="8">
    <source>
        <dbReference type="EMBL" id="CAB9522138.1"/>
    </source>
</evidence>